<dbReference type="Gene3D" id="3.40.50.720">
    <property type="entry name" value="NAD(P)-binding Rossmann-like Domain"/>
    <property type="match status" value="1"/>
</dbReference>
<dbReference type="PRINTS" id="PR00081">
    <property type="entry name" value="GDHRDH"/>
</dbReference>
<comment type="caution">
    <text evidence="3">The sequence shown here is derived from an EMBL/GenBank/DDBJ whole genome shotgun (WGS) entry which is preliminary data.</text>
</comment>
<evidence type="ECO:0000256" key="1">
    <source>
        <dbReference type="ARBA" id="ARBA00006484"/>
    </source>
</evidence>
<dbReference type="PANTHER" id="PTHR24321">
    <property type="entry name" value="DEHYDROGENASES, SHORT CHAIN"/>
    <property type="match status" value="1"/>
</dbReference>
<comment type="similarity">
    <text evidence="1">Belongs to the short-chain dehydrogenases/reductases (SDR) family.</text>
</comment>
<dbReference type="InterPro" id="IPR036291">
    <property type="entry name" value="NAD(P)-bd_dom_sf"/>
</dbReference>
<dbReference type="GO" id="GO:0016491">
    <property type="term" value="F:oxidoreductase activity"/>
    <property type="evidence" value="ECO:0007669"/>
    <property type="project" value="UniProtKB-KW"/>
</dbReference>
<sequence length="270" mass="28021">MAEQDEFRLDGKVALVTGGARGLGAECARVLAAAGAKVMVTDILEEAGAATVAGITETGGTAEFRRHDVTDEAAWATTVTQTIDTLGGFDILVNNAGVEVVGTLEDSTYEDFRRVQNVNVDGVYLGCRQAVQAMKPGGVAGRGGSIVNLSSLAGLVGVPHMSVYGASKGAVRVFTKDVAVECGRFGYGIRCNSVHPGLVETEMAESLYQQSHELTGASLEEVKATFTAAHPLGRLGTPRDIANAVRFLASEASSWITGVELSVDGGWAAS</sequence>
<dbReference type="PROSITE" id="PS00061">
    <property type="entry name" value="ADH_SHORT"/>
    <property type="match status" value="1"/>
</dbReference>
<dbReference type="NCBIfam" id="NF005559">
    <property type="entry name" value="PRK07231.1"/>
    <property type="match status" value="1"/>
</dbReference>
<keyword evidence="2" id="KW-0560">Oxidoreductase</keyword>
<dbReference type="PANTHER" id="PTHR24321:SF15">
    <property type="entry name" value="OXIDOREDUCTASE UCPA"/>
    <property type="match status" value="1"/>
</dbReference>
<evidence type="ECO:0000313" key="4">
    <source>
        <dbReference type="Proteomes" id="UP000239290"/>
    </source>
</evidence>
<evidence type="ECO:0000313" key="3">
    <source>
        <dbReference type="EMBL" id="PQP23457.1"/>
    </source>
</evidence>
<dbReference type="PRINTS" id="PR00080">
    <property type="entry name" value="SDRFAMILY"/>
</dbReference>
<protein>
    <submittedName>
        <fullName evidence="3">Dehydrogenase</fullName>
    </submittedName>
</protein>
<dbReference type="InterPro" id="IPR002347">
    <property type="entry name" value="SDR_fam"/>
</dbReference>
<dbReference type="SUPFAM" id="SSF51735">
    <property type="entry name" value="NAD(P)-binding Rossmann-fold domains"/>
    <property type="match status" value="1"/>
</dbReference>
<dbReference type="InterPro" id="IPR020904">
    <property type="entry name" value="Sc_DH/Rdtase_CS"/>
</dbReference>
<proteinExistence type="inferred from homology"/>
<dbReference type="RefSeq" id="WP_105416666.1">
    <property type="nucleotide sequence ID" value="NZ_PUIO01000021.1"/>
</dbReference>
<organism evidence="3 4">
    <name type="scientific">Rhodococcus opacus</name>
    <name type="common">Nocardia opaca</name>
    <dbReference type="NCBI Taxonomy" id="37919"/>
    <lineage>
        <taxon>Bacteria</taxon>
        <taxon>Bacillati</taxon>
        <taxon>Actinomycetota</taxon>
        <taxon>Actinomycetes</taxon>
        <taxon>Mycobacteriales</taxon>
        <taxon>Nocardiaceae</taxon>
        <taxon>Rhodococcus</taxon>
    </lineage>
</organism>
<name>A0A2S8J8Z7_RHOOP</name>
<dbReference type="Pfam" id="PF13561">
    <property type="entry name" value="adh_short_C2"/>
    <property type="match status" value="1"/>
</dbReference>
<dbReference type="EMBL" id="PUIO01000021">
    <property type="protein sequence ID" value="PQP23457.1"/>
    <property type="molecule type" value="Genomic_DNA"/>
</dbReference>
<gene>
    <name evidence="3" type="ORF">C5613_19165</name>
</gene>
<accession>A0A2S8J8Z7</accession>
<dbReference type="Proteomes" id="UP000239290">
    <property type="component" value="Unassembled WGS sequence"/>
</dbReference>
<dbReference type="AlphaFoldDB" id="A0A2S8J8Z7"/>
<reference evidence="4" key="1">
    <citation type="submission" date="2018-02" db="EMBL/GenBank/DDBJ databases">
        <title>Draft genome sequencing of Rhodococcus opacus KU647198.</title>
        <authorList>
            <person name="Zheng B.-X."/>
        </authorList>
    </citation>
    <scope>NUCLEOTIDE SEQUENCE [LARGE SCALE GENOMIC DNA]</scope>
    <source>
        <strain evidence="4">04-OD7</strain>
    </source>
</reference>
<evidence type="ECO:0000256" key="2">
    <source>
        <dbReference type="ARBA" id="ARBA00023002"/>
    </source>
</evidence>
<dbReference type="FunFam" id="3.40.50.720:FF:000084">
    <property type="entry name" value="Short-chain dehydrogenase reductase"/>
    <property type="match status" value="1"/>
</dbReference>